<feature type="domain" description="Fibronectin type-III" evidence="2">
    <location>
        <begin position="192"/>
        <end position="284"/>
    </location>
</feature>
<feature type="domain" description="Fibronectin type-III" evidence="2">
    <location>
        <begin position="379"/>
        <end position="473"/>
    </location>
</feature>
<dbReference type="AlphaFoldDB" id="A0A5K3G1Y1"/>
<dbReference type="SUPFAM" id="SSF49265">
    <property type="entry name" value="Fibronectin type III"/>
    <property type="match status" value="5"/>
</dbReference>
<protein>
    <submittedName>
        <fullName evidence="3">Fibronectin type-III domain-containing protein</fullName>
    </submittedName>
</protein>
<dbReference type="PROSITE" id="PS50853">
    <property type="entry name" value="FN3"/>
    <property type="match status" value="5"/>
</dbReference>
<proteinExistence type="predicted"/>
<evidence type="ECO:0000259" key="2">
    <source>
        <dbReference type="PROSITE" id="PS50853"/>
    </source>
</evidence>
<dbReference type="Pfam" id="PF00041">
    <property type="entry name" value="fn3"/>
    <property type="match status" value="3"/>
</dbReference>
<dbReference type="InterPro" id="IPR036116">
    <property type="entry name" value="FN3_sf"/>
</dbReference>
<dbReference type="PANTHER" id="PTHR46708">
    <property type="entry name" value="TENASCIN"/>
    <property type="match status" value="1"/>
</dbReference>
<dbReference type="Gene3D" id="2.60.40.10">
    <property type="entry name" value="Immunoglobulins"/>
    <property type="match status" value="8"/>
</dbReference>
<feature type="domain" description="Fibronectin type-III" evidence="2">
    <location>
        <begin position="5"/>
        <end position="100"/>
    </location>
</feature>
<dbReference type="PANTHER" id="PTHR46708:SF2">
    <property type="entry name" value="FIBRONECTIN TYPE-III DOMAIN-CONTAINING PROTEIN"/>
    <property type="match status" value="1"/>
</dbReference>
<dbReference type="CDD" id="cd00063">
    <property type="entry name" value="FN3"/>
    <property type="match status" value="7"/>
</dbReference>
<dbReference type="InterPro" id="IPR013783">
    <property type="entry name" value="Ig-like_fold"/>
</dbReference>
<name>A0A5K3G1Y1_MESCO</name>
<keyword evidence="1" id="KW-0677">Repeat</keyword>
<reference evidence="3" key="1">
    <citation type="submission" date="2019-11" db="UniProtKB">
        <authorList>
            <consortium name="WormBaseParasite"/>
        </authorList>
    </citation>
    <scope>IDENTIFICATION</scope>
</reference>
<dbReference type="InterPro" id="IPR003961">
    <property type="entry name" value="FN3_dom"/>
</dbReference>
<feature type="domain" description="Fibronectin type-III" evidence="2">
    <location>
        <begin position="285"/>
        <end position="378"/>
    </location>
</feature>
<dbReference type="WBParaSite" id="MCU_012134-RA">
    <property type="protein sequence ID" value="MCU_012134-RA"/>
    <property type="gene ID" value="MCU_012134"/>
</dbReference>
<evidence type="ECO:0000256" key="1">
    <source>
        <dbReference type="ARBA" id="ARBA00022737"/>
    </source>
</evidence>
<accession>A0A5K3G1Y1</accession>
<sequence length="795" mass="83194">MLFAAPKGVSVVTISTSAIKVTVQPPDDPSNIDKYNFIVKGNDKTKSCVVDAKPGPLECTFDGLSAGINHTVVACSWNAAGQICSDSVASFGWTKPTAPAVVTVTSVSTTSVVVRVEKPTDATGIGRYEVRVDGVGTTPACTIPSGDKLECQVDGLRPGTAYKVAVSSCISGTVPAVCSEDTRASGWTRPNAPKGVNVVTLSTSSIKATVQAPDNPSSISQYNITVRANDKTKSCVVDAETGPMECTFDGLLAGTKYTVVACSWNAAGQICSDSVESFGWTKPNAPADVAVVPSSSTSVAVRFKAPTDATGIGRYEVTVSGVELIKSCTIPLGEELECRVDGLQSASKFEGTVKSCINDTDPAVCSEDVVASGWTKPNPPKAATVTPLSAFSIKVTLTPPDDTRGIQHYKVSVKNAQPARSCEVDVNSATMECKITGLSAGTEYTVQACSWFEAGQVCSDAVEGRGWTKPKGPKGVKATPLSTSSIKATISPPDQPTNINQYNISVKDGDVATSCEAVAGADPPECTVRGLSTGTKYRLAVCSWSASGQICSDVVEAVGWTMPNAPAEMLILPSSSSSVFVRVTPPSEPTGIRLYTASVVGVNETSLCVMLNMENPGCRLDGLQSATEYNVSGNACVSTADPMVCSESVTASGWTKPNSPEKIDAIPLTNSSIKLAVVPPDDTNGIHQYNISLNDTNLHLTCEIEKGKDPLECVFNGLAAGTKYVVDACSWMPSVHICSDFVQTTGWTKPNAPSNMTLGSVDSTSIYVSWQKPEGMMNGITLYKALARQSSRAVE</sequence>
<dbReference type="InterPro" id="IPR050991">
    <property type="entry name" value="ECM_Regulatory_Proteins"/>
</dbReference>
<organism evidence="3">
    <name type="scientific">Mesocestoides corti</name>
    <name type="common">Flatworm</name>
    <dbReference type="NCBI Taxonomy" id="53468"/>
    <lineage>
        <taxon>Eukaryota</taxon>
        <taxon>Metazoa</taxon>
        <taxon>Spiralia</taxon>
        <taxon>Lophotrochozoa</taxon>
        <taxon>Platyhelminthes</taxon>
        <taxon>Cestoda</taxon>
        <taxon>Eucestoda</taxon>
        <taxon>Cyclophyllidea</taxon>
        <taxon>Mesocestoididae</taxon>
        <taxon>Mesocestoides</taxon>
    </lineage>
</organism>
<feature type="domain" description="Fibronectin type-III" evidence="2">
    <location>
        <begin position="474"/>
        <end position="565"/>
    </location>
</feature>
<evidence type="ECO:0000313" key="3">
    <source>
        <dbReference type="WBParaSite" id="MCU_012134-RA"/>
    </source>
</evidence>
<dbReference type="SMART" id="SM00060">
    <property type="entry name" value="FN3"/>
    <property type="match status" value="8"/>
</dbReference>